<keyword evidence="3" id="KW-1185">Reference proteome</keyword>
<dbReference type="OrthoDB" id="5189100at2"/>
<feature type="domain" description="SCP2" evidence="1">
    <location>
        <begin position="44"/>
        <end position="121"/>
    </location>
</feature>
<organism evidence="2 3">
    <name type="scientific">Cytobacillus firmus</name>
    <name type="common">Bacillus firmus</name>
    <dbReference type="NCBI Taxonomy" id="1399"/>
    <lineage>
        <taxon>Bacteria</taxon>
        <taxon>Bacillati</taxon>
        <taxon>Bacillota</taxon>
        <taxon>Bacilli</taxon>
        <taxon>Bacillales</taxon>
        <taxon>Bacillaceae</taxon>
        <taxon>Cytobacillus</taxon>
    </lineage>
</organism>
<sequence length="142" mass="16437">MGLPVFSQEWAEQWKEEINKSEMFQKYGAKWEWPLVMKMNADPAIGLDKDRFVYVDLWHGVCREARIAQPADVDSVPYMISGDAEIWKKILDRKLDSIAALMTRKTKLERGNMMKLAKYTNASKYMVEAATRVASRFPEGIE</sequence>
<evidence type="ECO:0000259" key="1">
    <source>
        <dbReference type="Pfam" id="PF02036"/>
    </source>
</evidence>
<dbReference type="RefSeq" id="WP_113881383.1">
    <property type="nucleotide sequence ID" value="NZ_QNSF01000002.1"/>
</dbReference>
<comment type="caution">
    <text evidence="2">The sequence shown here is derived from an EMBL/GenBank/DDBJ whole genome shotgun (WGS) entry which is preliminary data.</text>
</comment>
<name>A0A366K2D5_CYTFI</name>
<protein>
    <submittedName>
        <fullName evidence="2">Putative sterol carrier protein</fullName>
    </submittedName>
</protein>
<dbReference type="Pfam" id="PF02036">
    <property type="entry name" value="SCP2"/>
    <property type="match status" value="1"/>
</dbReference>
<dbReference type="Gene3D" id="3.30.1050.10">
    <property type="entry name" value="SCP2 sterol-binding domain"/>
    <property type="match status" value="1"/>
</dbReference>
<proteinExistence type="predicted"/>
<dbReference type="InterPro" id="IPR036527">
    <property type="entry name" value="SCP2_sterol-bd_dom_sf"/>
</dbReference>
<evidence type="ECO:0000313" key="3">
    <source>
        <dbReference type="Proteomes" id="UP000252731"/>
    </source>
</evidence>
<dbReference type="Proteomes" id="UP000252731">
    <property type="component" value="Unassembled WGS sequence"/>
</dbReference>
<dbReference type="AlphaFoldDB" id="A0A366K2D5"/>
<accession>A0A366K2D5</accession>
<reference evidence="2 3" key="1">
    <citation type="submission" date="2018-06" db="EMBL/GenBank/DDBJ databases">
        <title>Freshwater and sediment microbial communities from various areas in North America, analyzing microbe dynamics in response to fracking.</title>
        <authorList>
            <person name="Lamendella R."/>
        </authorList>
    </citation>
    <scope>NUCLEOTIDE SEQUENCE [LARGE SCALE GENOMIC DNA]</scope>
    <source>
        <strain evidence="2 3">14_TX</strain>
    </source>
</reference>
<dbReference type="EMBL" id="QNSF01000002">
    <property type="protein sequence ID" value="RBP95840.1"/>
    <property type="molecule type" value="Genomic_DNA"/>
</dbReference>
<dbReference type="SUPFAM" id="SSF55718">
    <property type="entry name" value="SCP-like"/>
    <property type="match status" value="1"/>
</dbReference>
<evidence type="ECO:0000313" key="2">
    <source>
        <dbReference type="EMBL" id="RBP95840.1"/>
    </source>
</evidence>
<gene>
    <name evidence="2" type="ORF">DFO70_102165</name>
</gene>
<dbReference type="InterPro" id="IPR003033">
    <property type="entry name" value="SCP2_sterol-bd_dom"/>
</dbReference>